<sequence length="103" mass="11653">MKGATEGKETQQIDNARFPRSLCVGNFSQWNVTPKLFTQKPSGDLFNWVPSVRTYRPEMAVQVGVSCLVQSELGRLRLQLELGSCLFRVDRPEFESQFDANLG</sequence>
<evidence type="ECO:0000313" key="1">
    <source>
        <dbReference type="EMBL" id="VEL09401.1"/>
    </source>
</evidence>
<comment type="caution">
    <text evidence="1">The sequence shown here is derived from an EMBL/GenBank/DDBJ whole genome shotgun (WGS) entry which is preliminary data.</text>
</comment>
<reference evidence="1" key="1">
    <citation type="submission" date="2018-11" db="EMBL/GenBank/DDBJ databases">
        <authorList>
            <consortium name="Pathogen Informatics"/>
        </authorList>
    </citation>
    <scope>NUCLEOTIDE SEQUENCE</scope>
</reference>
<accession>A0A448WDW6</accession>
<gene>
    <name evidence="1" type="ORF">PXEA_LOCUS2841</name>
</gene>
<protein>
    <submittedName>
        <fullName evidence="1">Uncharacterized protein</fullName>
    </submittedName>
</protein>
<dbReference type="EMBL" id="CAAALY010006241">
    <property type="protein sequence ID" value="VEL09401.1"/>
    <property type="molecule type" value="Genomic_DNA"/>
</dbReference>
<organism evidence="1 2">
    <name type="scientific">Protopolystoma xenopodis</name>
    <dbReference type="NCBI Taxonomy" id="117903"/>
    <lineage>
        <taxon>Eukaryota</taxon>
        <taxon>Metazoa</taxon>
        <taxon>Spiralia</taxon>
        <taxon>Lophotrochozoa</taxon>
        <taxon>Platyhelminthes</taxon>
        <taxon>Monogenea</taxon>
        <taxon>Polyopisthocotylea</taxon>
        <taxon>Polystomatidea</taxon>
        <taxon>Polystomatidae</taxon>
        <taxon>Protopolystoma</taxon>
    </lineage>
</organism>
<name>A0A448WDW6_9PLAT</name>
<keyword evidence="2" id="KW-1185">Reference proteome</keyword>
<proteinExistence type="predicted"/>
<evidence type="ECO:0000313" key="2">
    <source>
        <dbReference type="Proteomes" id="UP000784294"/>
    </source>
</evidence>
<dbReference type="Proteomes" id="UP000784294">
    <property type="component" value="Unassembled WGS sequence"/>
</dbReference>
<dbReference type="AlphaFoldDB" id="A0A448WDW6"/>